<dbReference type="EMBL" id="FOAN01000010">
    <property type="protein sequence ID" value="SEM36840.1"/>
    <property type="molecule type" value="Genomic_DNA"/>
</dbReference>
<dbReference type="Proteomes" id="UP000199664">
    <property type="component" value="Unassembled WGS sequence"/>
</dbReference>
<dbReference type="SUPFAM" id="SSF46689">
    <property type="entry name" value="Homeodomain-like"/>
    <property type="match status" value="1"/>
</dbReference>
<evidence type="ECO:0000259" key="3">
    <source>
        <dbReference type="PROSITE" id="PS50977"/>
    </source>
</evidence>
<evidence type="ECO:0000313" key="4">
    <source>
        <dbReference type="EMBL" id="SEM36840.1"/>
    </source>
</evidence>
<organism evidence="4 5">
    <name type="scientific">Bosea lupini</name>
    <dbReference type="NCBI Taxonomy" id="1036779"/>
    <lineage>
        <taxon>Bacteria</taxon>
        <taxon>Pseudomonadati</taxon>
        <taxon>Pseudomonadota</taxon>
        <taxon>Alphaproteobacteria</taxon>
        <taxon>Hyphomicrobiales</taxon>
        <taxon>Boseaceae</taxon>
        <taxon>Bosea</taxon>
    </lineage>
</organism>
<feature type="DNA-binding region" description="H-T-H motif" evidence="2">
    <location>
        <begin position="39"/>
        <end position="58"/>
    </location>
</feature>
<dbReference type="Gene3D" id="1.10.357.10">
    <property type="entry name" value="Tetracycline Repressor, domain 2"/>
    <property type="match status" value="1"/>
</dbReference>
<dbReference type="InterPro" id="IPR009057">
    <property type="entry name" value="Homeodomain-like_sf"/>
</dbReference>
<dbReference type="InterPro" id="IPR050109">
    <property type="entry name" value="HTH-type_TetR-like_transc_reg"/>
</dbReference>
<keyword evidence="1 2" id="KW-0238">DNA-binding</keyword>
<dbReference type="STRING" id="1036779.SAMN04515666_110158"/>
<name>A0A1H7XST8_9HYPH</name>
<sequence>MPEPFAVASSRKLPKQERREQLLDCAQEMVREEGTDALTLARVAERAGVTKPVAYDHFGTREALMAELFRRIDDRQTAILVETLKATADELGAVAATIAAAYMSCAREVGTEWYALSAALRGSETMEAVQRELTARYVGIWQGAFARCAGHLPADELQLRCVGILGAGEAISIELLRGHVTEARAAATLATLIAATIGAPAAAAAS</sequence>
<dbReference type="GO" id="GO:0000976">
    <property type="term" value="F:transcription cis-regulatory region binding"/>
    <property type="evidence" value="ECO:0007669"/>
    <property type="project" value="TreeGrafter"/>
</dbReference>
<evidence type="ECO:0000256" key="1">
    <source>
        <dbReference type="ARBA" id="ARBA00023125"/>
    </source>
</evidence>
<protein>
    <submittedName>
        <fullName evidence="4">DNA-binding transcriptional regulator, AcrR family</fullName>
    </submittedName>
</protein>
<evidence type="ECO:0000313" key="5">
    <source>
        <dbReference type="Proteomes" id="UP000199664"/>
    </source>
</evidence>
<dbReference type="PROSITE" id="PS50977">
    <property type="entry name" value="HTH_TETR_2"/>
    <property type="match status" value="1"/>
</dbReference>
<dbReference type="GO" id="GO:0003700">
    <property type="term" value="F:DNA-binding transcription factor activity"/>
    <property type="evidence" value="ECO:0007669"/>
    <property type="project" value="TreeGrafter"/>
</dbReference>
<dbReference type="RefSeq" id="WP_091841142.1">
    <property type="nucleotide sequence ID" value="NZ_FOAN01000010.1"/>
</dbReference>
<feature type="domain" description="HTH tetR-type" evidence="3">
    <location>
        <begin position="16"/>
        <end position="76"/>
    </location>
</feature>
<proteinExistence type="predicted"/>
<dbReference type="OrthoDB" id="70491at2"/>
<keyword evidence="5" id="KW-1185">Reference proteome</keyword>
<evidence type="ECO:0000256" key="2">
    <source>
        <dbReference type="PROSITE-ProRule" id="PRU00335"/>
    </source>
</evidence>
<dbReference type="PRINTS" id="PR00455">
    <property type="entry name" value="HTHTETR"/>
</dbReference>
<reference evidence="5" key="1">
    <citation type="submission" date="2016-10" db="EMBL/GenBank/DDBJ databases">
        <authorList>
            <person name="Varghese N."/>
            <person name="Submissions S."/>
        </authorList>
    </citation>
    <scope>NUCLEOTIDE SEQUENCE [LARGE SCALE GENOMIC DNA]</scope>
    <source>
        <strain evidence="5">LMG 26383,CCUG 61248,R- 45681</strain>
    </source>
</reference>
<dbReference type="AlphaFoldDB" id="A0A1H7XST8"/>
<dbReference type="PANTHER" id="PTHR30055:SF223">
    <property type="entry name" value="HTH-TYPE TRANSCRIPTIONAL REGULATOR UIDR"/>
    <property type="match status" value="1"/>
</dbReference>
<dbReference type="InterPro" id="IPR001647">
    <property type="entry name" value="HTH_TetR"/>
</dbReference>
<dbReference type="Pfam" id="PF00440">
    <property type="entry name" value="TetR_N"/>
    <property type="match status" value="1"/>
</dbReference>
<accession>A0A1H7XST8</accession>
<dbReference type="PANTHER" id="PTHR30055">
    <property type="entry name" value="HTH-TYPE TRANSCRIPTIONAL REGULATOR RUTR"/>
    <property type="match status" value="1"/>
</dbReference>
<gene>
    <name evidence="4" type="ORF">SAMN04515666_110158</name>
</gene>